<sequence length="326" mass="37220">MIVNSESVLVSILVPVYKVEKYIEKCAMSLFEQTYDNIEYVFVDDCSPDDSIALLESIMERYPKRKEQVKIVAHEKNAGLSNARITGINNCSGLYLLNVDSDDYIERDMVEVMMKKALDSDSDMVVCDFNYVFIDKVKRMNNVVENDRLEYIASLITRHSSVCVWGRLIKKSLYVANSVYPIPDLNYAEDYVVTPRLVFYAHNIVKVDRALYNYVQSNSISYTHNLSSISIGNAILANDVLCDFFIKHGLHDKLPLQESKAINLVTLLYATPLNLLSEVESACEGLDLRDLRISLLHKCLLVLAQRKCTRLLYGILSIINFMRNIL</sequence>
<dbReference type="PANTHER" id="PTHR22916:SF51">
    <property type="entry name" value="GLYCOSYLTRANSFERASE EPSH-RELATED"/>
    <property type="match status" value="1"/>
</dbReference>
<feature type="domain" description="Glycosyltransferase 2-like" evidence="3">
    <location>
        <begin position="11"/>
        <end position="142"/>
    </location>
</feature>
<dbReference type="GO" id="GO:0016758">
    <property type="term" value="F:hexosyltransferase activity"/>
    <property type="evidence" value="ECO:0007669"/>
    <property type="project" value="UniProtKB-ARBA"/>
</dbReference>
<evidence type="ECO:0000256" key="2">
    <source>
        <dbReference type="ARBA" id="ARBA00022679"/>
    </source>
</evidence>
<dbReference type="CDD" id="cd00761">
    <property type="entry name" value="Glyco_tranf_GTA_type"/>
    <property type="match status" value="1"/>
</dbReference>
<evidence type="ECO:0000313" key="4">
    <source>
        <dbReference type="EMBL" id="RHB38262.1"/>
    </source>
</evidence>
<dbReference type="EMBL" id="QSGO01000001">
    <property type="protein sequence ID" value="RHB38262.1"/>
    <property type="molecule type" value="Genomic_DNA"/>
</dbReference>
<evidence type="ECO:0000313" key="5">
    <source>
        <dbReference type="Proteomes" id="UP000284379"/>
    </source>
</evidence>
<evidence type="ECO:0000259" key="3">
    <source>
        <dbReference type="Pfam" id="PF00535"/>
    </source>
</evidence>
<dbReference type="Gene3D" id="3.90.550.10">
    <property type="entry name" value="Spore Coat Polysaccharide Biosynthesis Protein SpsA, Chain A"/>
    <property type="match status" value="1"/>
</dbReference>
<dbReference type="InterPro" id="IPR001173">
    <property type="entry name" value="Glyco_trans_2-like"/>
</dbReference>
<dbReference type="PANTHER" id="PTHR22916">
    <property type="entry name" value="GLYCOSYLTRANSFERASE"/>
    <property type="match status" value="1"/>
</dbReference>
<gene>
    <name evidence="4" type="ORF">DW888_00095</name>
</gene>
<dbReference type="Proteomes" id="UP000284379">
    <property type="component" value="Unassembled WGS sequence"/>
</dbReference>
<organism evidence="4 5">
    <name type="scientific">Bacteroides nordii</name>
    <dbReference type="NCBI Taxonomy" id="291645"/>
    <lineage>
        <taxon>Bacteria</taxon>
        <taxon>Pseudomonadati</taxon>
        <taxon>Bacteroidota</taxon>
        <taxon>Bacteroidia</taxon>
        <taxon>Bacteroidales</taxon>
        <taxon>Bacteroidaceae</taxon>
        <taxon>Bacteroides</taxon>
    </lineage>
</organism>
<accession>A0A413VXG7</accession>
<dbReference type="SUPFAM" id="SSF53448">
    <property type="entry name" value="Nucleotide-diphospho-sugar transferases"/>
    <property type="match status" value="1"/>
</dbReference>
<proteinExistence type="predicted"/>
<reference evidence="4 5" key="1">
    <citation type="submission" date="2018-08" db="EMBL/GenBank/DDBJ databases">
        <title>A genome reference for cultivated species of the human gut microbiota.</title>
        <authorList>
            <person name="Zou Y."/>
            <person name="Xue W."/>
            <person name="Luo G."/>
        </authorList>
    </citation>
    <scope>NUCLEOTIDE SEQUENCE [LARGE SCALE GENOMIC DNA]</scope>
    <source>
        <strain evidence="4 5">AM40-30BH</strain>
    </source>
</reference>
<keyword evidence="2 4" id="KW-0808">Transferase</keyword>
<dbReference type="InterPro" id="IPR029044">
    <property type="entry name" value="Nucleotide-diphossugar_trans"/>
</dbReference>
<dbReference type="Pfam" id="PF00535">
    <property type="entry name" value="Glycos_transf_2"/>
    <property type="match status" value="1"/>
</dbReference>
<comment type="caution">
    <text evidence="4">The sequence shown here is derived from an EMBL/GenBank/DDBJ whole genome shotgun (WGS) entry which is preliminary data.</text>
</comment>
<dbReference type="AlphaFoldDB" id="A0A413VXG7"/>
<dbReference type="RefSeq" id="WP_122200580.1">
    <property type="nucleotide sequence ID" value="NZ_CABJFV010000001.1"/>
</dbReference>
<keyword evidence="1" id="KW-0328">Glycosyltransferase</keyword>
<evidence type="ECO:0000256" key="1">
    <source>
        <dbReference type="ARBA" id="ARBA00022676"/>
    </source>
</evidence>
<name>A0A413VXG7_9BACE</name>
<protein>
    <submittedName>
        <fullName evidence="4">Glycosyltransferase family 2 protein</fullName>
    </submittedName>
</protein>